<dbReference type="STRING" id="546262.NEICINOT_03352"/>
<dbReference type="PROSITE" id="PS00018">
    <property type="entry name" value="EF_HAND_1"/>
    <property type="match status" value="1"/>
</dbReference>
<dbReference type="Proteomes" id="UP000003294">
    <property type="component" value="Unassembled WGS sequence"/>
</dbReference>
<dbReference type="RefSeq" id="WP_003675125.1">
    <property type="nucleotide sequence ID" value="NZ_ACDY02000002.1"/>
</dbReference>
<accession>D0W133</accession>
<dbReference type="GO" id="GO:0016787">
    <property type="term" value="F:hydrolase activity"/>
    <property type="evidence" value="ECO:0007669"/>
    <property type="project" value="InterPro"/>
</dbReference>
<dbReference type="InterPro" id="IPR029052">
    <property type="entry name" value="Metallo-depent_PP-like"/>
</dbReference>
<protein>
    <submittedName>
        <fullName evidence="2">Ser/Thr phosphatase family protein</fullName>
    </submittedName>
</protein>
<dbReference type="InterPro" id="IPR018247">
    <property type="entry name" value="EF_Hand_1_Ca_BS"/>
</dbReference>
<dbReference type="Gene3D" id="3.60.21.10">
    <property type="match status" value="1"/>
</dbReference>
<reference evidence="2 3" key="1">
    <citation type="submission" date="2009-10" db="EMBL/GenBank/DDBJ databases">
        <authorList>
            <person name="Weinstock G."/>
            <person name="Sodergren E."/>
            <person name="Clifton S."/>
            <person name="Fulton L."/>
            <person name="Fulton B."/>
            <person name="Courtney L."/>
            <person name="Fronick C."/>
            <person name="Harrison M."/>
            <person name="Strong C."/>
            <person name="Farmer C."/>
            <person name="Delahaunty K."/>
            <person name="Markovic C."/>
            <person name="Hall O."/>
            <person name="Minx P."/>
            <person name="Tomlinson C."/>
            <person name="Mitreva M."/>
            <person name="Nelson J."/>
            <person name="Hou S."/>
            <person name="Wollam A."/>
            <person name="Pepin K.H."/>
            <person name="Johnson M."/>
            <person name="Bhonagiri V."/>
            <person name="Nash W.E."/>
            <person name="Warren W."/>
            <person name="Chinwalla A."/>
            <person name="Mardis E.R."/>
            <person name="Wilson R.K."/>
        </authorList>
    </citation>
    <scope>NUCLEOTIDE SEQUENCE [LARGE SCALE GENOMIC DNA]</scope>
    <source>
        <strain evidence="2 3">ATCC 14685</strain>
    </source>
</reference>
<dbReference type="AlphaFoldDB" id="D0W133"/>
<evidence type="ECO:0000259" key="1">
    <source>
        <dbReference type="Pfam" id="PF00149"/>
    </source>
</evidence>
<dbReference type="SUPFAM" id="SSF56300">
    <property type="entry name" value="Metallo-dependent phosphatases"/>
    <property type="match status" value="1"/>
</dbReference>
<proteinExistence type="predicted"/>
<evidence type="ECO:0000313" key="3">
    <source>
        <dbReference type="Proteomes" id="UP000003294"/>
    </source>
</evidence>
<dbReference type="PANTHER" id="PTHR37844">
    <property type="entry name" value="SER/THR PROTEIN PHOSPHATASE SUPERFAMILY (AFU_ORTHOLOGUE AFUA_1G14840)"/>
    <property type="match status" value="1"/>
</dbReference>
<sequence>MPIKIQLLSDTHGNVYTLSPDADLIVHAGDFSNSGIVGIMEFQTACRAANKPFICVLGNHDYYHGNIGSVYAELDKMGFPYLRAGKIFEYQGYTFVGGTLFTDFRKSAGGIHMANRLIAESNISDFYCIRIGAGDDERLVRGEDYMRMFELESEFIGRFRHRDKTVILTHFPPSTVCQDPRYEGSLLNPYFINDMDLEGFSLWLSGHTHKALDIVCQGCRIVINPLGYPLEHGCNGFRQDLLIELD</sequence>
<gene>
    <name evidence="2" type="ORF">NEICINOT_03352</name>
</gene>
<dbReference type="InterPro" id="IPR004843">
    <property type="entry name" value="Calcineurin-like_PHP"/>
</dbReference>
<dbReference type="PANTHER" id="PTHR37844:SF2">
    <property type="entry name" value="SER_THR PROTEIN PHOSPHATASE SUPERFAMILY (AFU_ORTHOLOGUE AFUA_1G14840)"/>
    <property type="match status" value="1"/>
</dbReference>
<organism evidence="2 3">
    <name type="scientific">Neisseria cinerea ATCC 14685</name>
    <dbReference type="NCBI Taxonomy" id="546262"/>
    <lineage>
        <taxon>Bacteria</taxon>
        <taxon>Pseudomonadati</taxon>
        <taxon>Pseudomonadota</taxon>
        <taxon>Betaproteobacteria</taxon>
        <taxon>Neisseriales</taxon>
        <taxon>Neisseriaceae</taxon>
        <taxon>Neisseria</taxon>
    </lineage>
</organism>
<dbReference type="eggNOG" id="COG1409">
    <property type="taxonomic scope" value="Bacteria"/>
</dbReference>
<evidence type="ECO:0000313" key="2">
    <source>
        <dbReference type="EMBL" id="EEZ72421.1"/>
    </source>
</evidence>
<comment type="caution">
    <text evidence="2">The sequence shown here is derived from an EMBL/GenBank/DDBJ whole genome shotgun (WGS) entry which is preliminary data.</text>
</comment>
<name>D0W133_NEICI</name>
<dbReference type="Pfam" id="PF00149">
    <property type="entry name" value="Metallophos"/>
    <property type="match status" value="1"/>
</dbReference>
<feature type="domain" description="Calcineurin-like phosphoesterase" evidence="1">
    <location>
        <begin position="8"/>
        <end position="210"/>
    </location>
</feature>
<dbReference type="EMBL" id="ACDY02000002">
    <property type="protein sequence ID" value="EEZ72421.1"/>
    <property type="molecule type" value="Genomic_DNA"/>
</dbReference>